<dbReference type="Proteomes" id="UP000316225">
    <property type="component" value="Unassembled WGS sequence"/>
</dbReference>
<gene>
    <name evidence="1" type="ORF">IQ24_03573</name>
</gene>
<reference evidence="1 2" key="1">
    <citation type="journal article" date="2015" name="Stand. Genomic Sci.">
        <title>Genomic Encyclopedia of Bacterial and Archaeal Type Strains, Phase III: the genomes of soil and plant-associated and newly described type strains.</title>
        <authorList>
            <person name="Whitman W.B."/>
            <person name="Woyke T."/>
            <person name="Klenk H.P."/>
            <person name="Zhou Y."/>
            <person name="Lilburn T.G."/>
            <person name="Beck B.J."/>
            <person name="De Vos P."/>
            <person name="Vandamme P."/>
            <person name="Eisen J.A."/>
            <person name="Garrity G."/>
            <person name="Hugenholtz P."/>
            <person name="Kyrpides N.C."/>
        </authorList>
    </citation>
    <scope>NUCLEOTIDE SEQUENCE [LARGE SCALE GENOMIC DNA]</scope>
    <source>
        <strain evidence="1 2">CGMCC 1.5364</strain>
    </source>
</reference>
<comment type="caution">
    <text evidence="1">The sequence shown here is derived from an EMBL/GenBank/DDBJ whole genome shotgun (WGS) entry which is preliminary data.</text>
</comment>
<dbReference type="RefSeq" id="WP_145399633.1">
    <property type="nucleotide sequence ID" value="NZ_VLKU01000013.1"/>
</dbReference>
<sequence length="76" mass="8462">MRAPRHLGSYPDRDLDLQEALEDGFVALIASAEKAGWLPLEAYQAVISLAEAHACADLSDEAMRELLDLLRRPKRT</sequence>
<accession>A0A562NC67</accession>
<keyword evidence="2" id="KW-1185">Reference proteome</keyword>
<evidence type="ECO:0000313" key="2">
    <source>
        <dbReference type="Proteomes" id="UP000316225"/>
    </source>
</evidence>
<proteinExistence type="predicted"/>
<protein>
    <submittedName>
        <fullName evidence="1">Uncharacterized protein</fullName>
    </submittedName>
</protein>
<dbReference type="EMBL" id="VLKU01000013">
    <property type="protein sequence ID" value="TWI29756.1"/>
    <property type="molecule type" value="Genomic_DNA"/>
</dbReference>
<name>A0A562NC67_9RHOB</name>
<dbReference type="OrthoDB" id="7774794at2"/>
<organism evidence="1 2">
    <name type="scientific">Paracoccus sulfuroxidans</name>
    <dbReference type="NCBI Taxonomy" id="384678"/>
    <lineage>
        <taxon>Bacteria</taxon>
        <taxon>Pseudomonadati</taxon>
        <taxon>Pseudomonadota</taxon>
        <taxon>Alphaproteobacteria</taxon>
        <taxon>Rhodobacterales</taxon>
        <taxon>Paracoccaceae</taxon>
        <taxon>Paracoccus</taxon>
    </lineage>
</organism>
<dbReference type="AlphaFoldDB" id="A0A562NC67"/>
<evidence type="ECO:0000313" key="1">
    <source>
        <dbReference type="EMBL" id="TWI29756.1"/>
    </source>
</evidence>